<accession>A0A5N6E8J0</accession>
<dbReference type="AlphaFoldDB" id="A0A5N6E8J0"/>
<name>A0A5N6E8J0_9EURO</name>
<keyword evidence="2" id="KW-1185">Reference proteome</keyword>
<reference evidence="1 2" key="1">
    <citation type="submission" date="2019-04" db="EMBL/GenBank/DDBJ databases">
        <title>Fungal friends and foes A comparative genomics study of 23 Aspergillus species from section Flavi.</title>
        <authorList>
            <consortium name="DOE Joint Genome Institute"/>
            <person name="Kjaerbolling I."/>
            <person name="Vesth T.C."/>
            <person name="Frisvad J.C."/>
            <person name="Nybo J.L."/>
            <person name="Theobald S."/>
            <person name="Kildgaard S."/>
            <person name="Petersen T.I."/>
            <person name="Kuo A."/>
            <person name="Sato A."/>
            <person name="Lyhne E.K."/>
            <person name="Kogle M.E."/>
            <person name="Wiebenga A."/>
            <person name="Kun R.S."/>
            <person name="Lubbers R.J."/>
            <person name="Makela M.R."/>
            <person name="Barry K."/>
            <person name="Chovatia M."/>
            <person name="Clum A."/>
            <person name="Daum C."/>
            <person name="Haridas S."/>
            <person name="He G."/>
            <person name="LaButti K."/>
            <person name="Lipzen A."/>
            <person name="Mondo S."/>
            <person name="Pangilinan J."/>
            <person name="Riley R."/>
            <person name="Salamov A."/>
            <person name="Simmons B.A."/>
            <person name="Magnuson J.K."/>
            <person name="Henrissat B."/>
            <person name="Mortensen U.H."/>
            <person name="Larsen T.O."/>
            <person name="De vries R.P."/>
            <person name="Grigoriev I.V."/>
            <person name="Machida M."/>
            <person name="Baker S.E."/>
            <person name="Andersen M.R."/>
        </authorList>
    </citation>
    <scope>NUCLEOTIDE SEQUENCE [LARGE SCALE GENOMIC DNA]</scope>
    <source>
        <strain evidence="1 2">CBS 126849</strain>
    </source>
</reference>
<evidence type="ECO:0000313" key="1">
    <source>
        <dbReference type="EMBL" id="KAB8213124.1"/>
    </source>
</evidence>
<sequence length="80" mass="9129">MIPYGRASMQANTPLGWMDSTVQVTLSLEIRETMTQQCGVKSCPLYDLTKSLPYFQHALDSDKADYQLTWHSLRIVGYVE</sequence>
<gene>
    <name evidence="1" type="ORF">BDV33DRAFT_185399</name>
</gene>
<dbReference type="EMBL" id="ML733695">
    <property type="protein sequence ID" value="KAB8213124.1"/>
    <property type="molecule type" value="Genomic_DNA"/>
</dbReference>
<feature type="non-terminal residue" evidence="1">
    <location>
        <position position="80"/>
    </location>
</feature>
<evidence type="ECO:0000313" key="2">
    <source>
        <dbReference type="Proteomes" id="UP000326799"/>
    </source>
</evidence>
<proteinExistence type="predicted"/>
<protein>
    <submittedName>
        <fullName evidence="1">Uncharacterized protein</fullName>
    </submittedName>
</protein>
<organism evidence="1 2">
    <name type="scientific">Aspergillus novoparasiticus</name>
    <dbReference type="NCBI Taxonomy" id="986946"/>
    <lineage>
        <taxon>Eukaryota</taxon>
        <taxon>Fungi</taxon>
        <taxon>Dikarya</taxon>
        <taxon>Ascomycota</taxon>
        <taxon>Pezizomycotina</taxon>
        <taxon>Eurotiomycetes</taxon>
        <taxon>Eurotiomycetidae</taxon>
        <taxon>Eurotiales</taxon>
        <taxon>Aspergillaceae</taxon>
        <taxon>Aspergillus</taxon>
        <taxon>Aspergillus subgen. Circumdati</taxon>
    </lineage>
</organism>
<dbReference type="Proteomes" id="UP000326799">
    <property type="component" value="Unassembled WGS sequence"/>
</dbReference>